<dbReference type="Gene3D" id="2.120.10.30">
    <property type="entry name" value="TolB, C-terminal domain"/>
    <property type="match status" value="1"/>
</dbReference>
<dbReference type="Pfam" id="PF08450">
    <property type="entry name" value="SGL"/>
    <property type="match status" value="1"/>
</dbReference>
<accession>A0A6M6JL17</accession>
<gene>
    <name evidence="5" type="ORF">HOP40_19125</name>
</gene>
<feature type="binding site" evidence="3">
    <location>
        <position position="101"/>
    </location>
    <ligand>
        <name>substrate</name>
    </ligand>
</feature>
<sequence length="296" mass="31230">MTVATPASDEVCTLGEGPVWDGPRERLLWVDIVEGAVLEGRIDGNAVHVTGRHAFDSTVGAVAVRADGGLLVAERQVLTSVDPDGRRTEVARVLPAARRSRLNDGAVDPGGRFLVGSLAQDDRTGEEVLVRLDGDAVVPLDTDLDLSNGLAWSPAGDRLYSIDTIPGTIWEREYDPATGAVGERRVLCTVEGSPDGMCVDADGRLWIALYEGGRVECRTPDGEVTGHVELDAPHPTCVAFAGPDLDLLVITTARQGMSDAELAAHPDSGRLHVARPGARGLPTSYWEPAGRGGMGS</sequence>
<dbReference type="AlphaFoldDB" id="A0A6M6JL17"/>
<dbReference type="InterPro" id="IPR013658">
    <property type="entry name" value="SGL"/>
</dbReference>
<evidence type="ECO:0000256" key="1">
    <source>
        <dbReference type="ARBA" id="ARBA00008853"/>
    </source>
</evidence>
<feature type="domain" description="SMP-30/Gluconolactonase/LRE-like region" evidence="4">
    <location>
        <begin position="14"/>
        <end position="254"/>
    </location>
</feature>
<feature type="binding site" evidence="3">
    <location>
        <position position="148"/>
    </location>
    <ligand>
        <name>a divalent metal cation</name>
        <dbReference type="ChEBI" id="CHEBI:60240"/>
    </ligand>
</feature>
<keyword evidence="6" id="KW-1185">Reference proteome</keyword>
<dbReference type="KEGG" id="pbro:HOP40_19125"/>
<comment type="similarity">
    <text evidence="1">Belongs to the SMP-30/CGR1 family.</text>
</comment>
<comment type="cofactor">
    <cofactor evidence="3">
        <name>Zn(2+)</name>
        <dbReference type="ChEBI" id="CHEBI:29105"/>
    </cofactor>
    <text evidence="3">Binds 1 divalent metal cation per subunit.</text>
</comment>
<evidence type="ECO:0000256" key="2">
    <source>
        <dbReference type="PIRSR" id="PIRSR605511-1"/>
    </source>
</evidence>
<dbReference type="SUPFAM" id="SSF63829">
    <property type="entry name" value="Calcium-dependent phosphotriesterase"/>
    <property type="match status" value="1"/>
</dbReference>
<dbReference type="InterPro" id="IPR011042">
    <property type="entry name" value="6-blade_b-propeller_TolB-like"/>
</dbReference>
<evidence type="ECO:0000259" key="4">
    <source>
        <dbReference type="Pfam" id="PF08450"/>
    </source>
</evidence>
<feature type="active site" description="Proton donor/acceptor" evidence="2">
    <location>
        <position position="195"/>
    </location>
</feature>
<feature type="binding site" evidence="3">
    <location>
        <position position="103"/>
    </location>
    <ligand>
        <name>substrate</name>
    </ligand>
</feature>
<dbReference type="GO" id="GO:0004341">
    <property type="term" value="F:gluconolactonase activity"/>
    <property type="evidence" value="ECO:0007669"/>
    <property type="project" value="TreeGrafter"/>
</dbReference>
<dbReference type="GO" id="GO:0019853">
    <property type="term" value="P:L-ascorbic acid biosynthetic process"/>
    <property type="evidence" value="ECO:0007669"/>
    <property type="project" value="TreeGrafter"/>
</dbReference>
<dbReference type="PANTHER" id="PTHR10907:SF47">
    <property type="entry name" value="REGUCALCIN"/>
    <property type="match status" value="1"/>
</dbReference>
<keyword evidence="3" id="KW-0479">Metal-binding</keyword>
<dbReference type="GO" id="GO:0005509">
    <property type="term" value="F:calcium ion binding"/>
    <property type="evidence" value="ECO:0007669"/>
    <property type="project" value="TreeGrafter"/>
</dbReference>
<dbReference type="RefSeq" id="WP_172160494.1">
    <property type="nucleotide sequence ID" value="NZ_CP053564.1"/>
</dbReference>
<protein>
    <submittedName>
        <fullName evidence="5">SMP-30/gluconolactonase/LRE family protein</fullName>
    </submittedName>
</protein>
<proteinExistence type="inferred from homology"/>
<feature type="binding site" evidence="3">
    <location>
        <position position="121"/>
    </location>
    <ligand>
        <name>substrate</name>
    </ligand>
</feature>
<evidence type="ECO:0000256" key="3">
    <source>
        <dbReference type="PIRSR" id="PIRSR605511-2"/>
    </source>
</evidence>
<organism evidence="5 6">
    <name type="scientific">Pseudonocardia broussonetiae</name>
    <dbReference type="NCBI Taxonomy" id="2736640"/>
    <lineage>
        <taxon>Bacteria</taxon>
        <taxon>Bacillati</taxon>
        <taxon>Actinomycetota</taxon>
        <taxon>Actinomycetes</taxon>
        <taxon>Pseudonocardiales</taxon>
        <taxon>Pseudonocardiaceae</taxon>
        <taxon>Pseudonocardia</taxon>
    </lineage>
</organism>
<dbReference type="Proteomes" id="UP000505377">
    <property type="component" value="Chromosome"/>
</dbReference>
<name>A0A6M6JL17_9PSEU</name>
<dbReference type="InterPro" id="IPR005511">
    <property type="entry name" value="SMP-30"/>
</dbReference>
<evidence type="ECO:0000313" key="5">
    <source>
        <dbReference type="EMBL" id="QJY47657.1"/>
    </source>
</evidence>
<feature type="binding site" evidence="3">
    <location>
        <position position="16"/>
    </location>
    <ligand>
        <name>a divalent metal cation</name>
        <dbReference type="ChEBI" id="CHEBI:60240"/>
    </ligand>
</feature>
<dbReference type="PRINTS" id="PR01790">
    <property type="entry name" value="SMP30FAMILY"/>
</dbReference>
<dbReference type="EMBL" id="CP053564">
    <property type="protein sequence ID" value="QJY47657.1"/>
    <property type="molecule type" value="Genomic_DNA"/>
</dbReference>
<feature type="binding site" evidence="3">
    <location>
        <position position="195"/>
    </location>
    <ligand>
        <name>a divalent metal cation</name>
        <dbReference type="ChEBI" id="CHEBI:60240"/>
    </ligand>
</feature>
<keyword evidence="3" id="KW-0862">Zinc</keyword>
<evidence type="ECO:0000313" key="6">
    <source>
        <dbReference type="Proteomes" id="UP000505377"/>
    </source>
</evidence>
<dbReference type="PANTHER" id="PTHR10907">
    <property type="entry name" value="REGUCALCIN"/>
    <property type="match status" value="1"/>
</dbReference>
<reference evidence="5 6" key="1">
    <citation type="submission" date="2020-05" db="EMBL/GenBank/DDBJ databases">
        <authorList>
            <person name="Mo P."/>
        </authorList>
    </citation>
    <scope>NUCLEOTIDE SEQUENCE [LARGE SCALE GENOMIC DNA]</scope>
    <source>
        <strain evidence="5 6">Gen01</strain>
    </source>
</reference>